<keyword evidence="3 9" id="KW-0285">Flavoprotein</keyword>
<dbReference type="PIRSF" id="PIRSF006091">
    <property type="entry name" value="E_trnsport_RnfG"/>
    <property type="match status" value="1"/>
</dbReference>
<dbReference type="GO" id="GO:0010181">
    <property type="term" value="F:FMN binding"/>
    <property type="evidence" value="ECO:0007669"/>
    <property type="project" value="InterPro"/>
</dbReference>
<evidence type="ECO:0000256" key="7">
    <source>
        <dbReference type="ARBA" id="ARBA00022982"/>
    </source>
</evidence>
<evidence type="ECO:0000256" key="5">
    <source>
        <dbReference type="ARBA" id="ARBA00022692"/>
    </source>
</evidence>
<dbReference type="RefSeq" id="WP_093275560.1">
    <property type="nucleotide sequence ID" value="NZ_FNDD01000018.1"/>
</dbReference>
<keyword evidence="8 9" id="KW-1133">Transmembrane helix</keyword>
<comment type="similarity">
    <text evidence="9">Belongs to the RnfG family.</text>
</comment>
<dbReference type="AlphaFoldDB" id="A0A1G8D3R1"/>
<keyword evidence="14" id="KW-1185">Reference proteome</keyword>
<evidence type="ECO:0000256" key="4">
    <source>
        <dbReference type="ARBA" id="ARBA00022643"/>
    </source>
</evidence>
<dbReference type="SMART" id="SM00900">
    <property type="entry name" value="FMN_bind"/>
    <property type="match status" value="1"/>
</dbReference>
<dbReference type="GO" id="GO:0022900">
    <property type="term" value="P:electron transport chain"/>
    <property type="evidence" value="ECO:0007669"/>
    <property type="project" value="UniProtKB-UniRule"/>
</dbReference>
<protein>
    <recommendedName>
        <fullName evidence="9">Ion-translocating oxidoreductase complex subunit G</fullName>
        <ecNumber evidence="9">7.-.-.-</ecNumber>
    </recommendedName>
    <alternativeName>
        <fullName evidence="9">Rnf electron transport complex subunit G</fullName>
    </alternativeName>
</protein>
<reference evidence="13 14" key="1">
    <citation type="submission" date="2016-10" db="EMBL/GenBank/DDBJ databases">
        <authorList>
            <person name="de Groot N.N."/>
        </authorList>
    </citation>
    <scope>NUCLEOTIDE SEQUENCE [LARGE SCALE GENOMIC DNA]</scope>
    <source>
        <strain evidence="13 14">CGMCC 1.10228</strain>
    </source>
</reference>
<comment type="subunit">
    <text evidence="9">The complex is composed of six subunits: RnfA, RnfB, RnfC, RnfD, RnfE and RnfG.</text>
</comment>
<evidence type="ECO:0000256" key="6">
    <source>
        <dbReference type="ARBA" id="ARBA00022967"/>
    </source>
</evidence>
<evidence type="ECO:0000256" key="9">
    <source>
        <dbReference type="HAMAP-Rule" id="MF_00479"/>
    </source>
</evidence>
<sequence>MQWINALRDNRDQLPYQSLFLGCLFGAVTLLLIVAANYTAPVINLVNLNEQKAAVAEVLPGVEVGTDLFDNAETIDVDGEEFQFLTVKDPSGNIAYQVITSQVEGYSGEIKFMVGVDSDGVIQQVRVLSHSETPGLGDKIEKIKTDWITSFHAHSLENTPIWAVQKDGGQFAQFSGATITPRAVVKGVHAVLEAQQIYLKKSAEAKTQPAGDAKAAQPQVDGGNTHG</sequence>
<evidence type="ECO:0000313" key="13">
    <source>
        <dbReference type="EMBL" id="SDH52049.1"/>
    </source>
</evidence>
<keyword evidence="9" id="KW-1003">Cell membrane</keyword>
<evidence type="ECO:0000256" key="3">
    <source>
        <dbReference type="ARBA" id="ARBA00022630"/>
    </source>
</evidence>
<keyword evidence="2 9" id="KW-0597">Phosphoprotein</keyword>
<evidence type="ECO:0000256" key="10">
    <source>
        <dbReference type="SAM" id="MobiDB-lite"/>
    </source>
</evidence>
<keyword evidence="4 9" id="KW-0288">FMN</keyword>
<feature type="modified residue" description="FMN phosphoryl threonine" evidence="9">
    <location>
        <position position="178"/>
    </location>
</feature>
<proteinExistence type="inferred from homology"/>
<evidence type="ECO:0000256" key="8">
    <source>
        <dbReference type="ARBA" id="ARBA00022989"/>
    </source>
</evidence>
<keyword evidence="5 9" id="KW-0812">Transmembrane</keyword>
<keyword evidence="6 9" id="KW-1278">Translocase</keyword>
<dbReference type="PANTHER" id="PTHR36118:SF1">
    <property type="entry name" value="ION-TRANSLOCATING OXIDOREDUCTASE COMPLEX SUBUNIT G"/>
    <property type="match status" value="1"/>
</dbReference>
<dbReference type="OrthoDB" id="9784165at2"/>
<name>A0A1G8D3R1_9VIBR</name>
<keyword evidence="7 9" id="KW-0249">Electron transport</keyword>
<dbReference type="EMBL" id="FNDD01000018">
    <property type="protein sequence ID" value="SDH52049.1"/>
    <property type="molecule type" value="Genomic_DNA"/>
</dbReference>
<feature type="region of interest" description="Disordered" evidence="10">
    <location>
        <begin position="208"/>
        <end position="227"/>
    </location>
</feature>
<dbReference type="GO" id="GO:0005886">
    <property type="term" value="C:plasma membrane"/>
    <property type="evidence" value="ECO:0007669"/>
    <property type="project" value="UniProtKB-SubCell"/>
</dbReference>
<evidence type="ECO:0000256" key="11">
    <source>
        <dbReference type="SAM" id="Phobius"/>
    </source>
</evidence>
<evidence type="ECO:0000313" key="14">
    <source>
        <dbReference type="Proteomes" id="UP000198854"/>
    </source>
</evidence>
<dbReference type="HAMAP" id="MF_00479">
    <property type="entry name" value="RsxG_RnfG"/>
    <property type="match status" value="1"/>
</dbReference>
<organism evidence="13 14">
    <name type="scientific">Vibrio xiamenensis</name>
    <dbReference type="NCBI Taxonomy" id="861298"/>
    <lineage>
        <taxon>Bacteria</taxon>
        <taxon>Pseudomonadati</taxon>
        <taxon>Pseudomonadota</taxon>
        <taxon>Gammaproteobacteria</taxon>
        <taxon>Vibrionales</taxon>
        <taxon>Vibrionaceae</taxon>
        <taxon>Vibrio</taxon>
    </lineage>
</organism>
<dbReference type="Proteomes" id="UP000198854">
    <property type="component" value="Unassembled WGS sequence"/>
</dbReference>
<evidence type="ECO:0000259" key="12">
    <source>
        <dbReference type="SMART" id="SM00900"/>
    </source>
</evidence>
<evidence type="ECO:0000256" key="1">
    <source>
        <dbReference type="ARBA" id="ARBA00022448"/>
    </source>
</evidence>
<gene>
    <name evidence="9" type="primary">rnfG</name>
    <name evidence="13" type="ORF">SAMN04488136_11870</name>
</gene>
<accession>A0A1G8D3R1</accession>
<dbReference type="InterPro" id="IPR010209">
    <property type="entry name" value="Ion_transpt_RnfG/RsxG"/>
</dbReference>
<keyword evidence="9 11" id="KW-0472">Membrane</keyword>
<dbReference type="PANTHER" id="PTHR36118">
    <property type="entry name" value="ION-TRANSLOCATING OXIDOREDUCTASE COMPLEX SUBUNIT G"/>
    <property type="match status" value="1"/>
</dbReference>
<dbReference type="Pfam" id="PF04205">
    <property type="entry name" value="FMN_bind"/>
    <property type="match status" value="1"/>
</dbReference>
<dbReference type="NCBIfam" id="TIGR01947">
    <property type="entry name" value="rnfG"/>
    <property type="match status" value="1"/>
</dbReference>
<feature type="transmembrane region" description="Helical" evidence="11">
    <location>
        <begin position="20"/>
        <end position="40"/>
    </location>
</feature>
<evidence type="ECO:0000256" key="2">
    <source>
        <dbReference type="ARBA" id="ARBA00022553"/>
    </source>
</evidence>
<dbReference type="EC" id="7.-.-.-" evidence="9"/>
<dbReference type="GO" id="GO:0009055">
    <property type="term" value="F:electron transfer activity"/>
    <property type="evidence" value="ECO:0007669"/>
    <property type="project" value="InterPro"/>
</dbReference>
<comment type="function">
    <text evidence="9">Part of a membrane-bound complex that couples electron transfer with translocation of ions across the membrane.</text>
</comment>
<comment type="subcellular location">
    <subcellularLocation>
        <location evidence="9">Cell inner membrane</location>
        <topology evidence="9">Single-pass membrane protein</topology>
    </subcellularLocation>
</comment>
<feature type="domain" description="FMN-binding" evidence="12">
    <location>
        <begin position="105"/>
        <end position="195"/>
    </location>
</feature>
<keyword evidence="9" id="KW-0997">Cell inner membrane</keyword>
<keyword evidence="1 9" id="KW-0813">Transport</keyword>
<dbReference type="InterPro" id="IPR007329">
    <property type="entry name" value="FMN-bd"/>
</dbReference>
<dbReference type="STRING" id="861298.SAMN04488136_11870"/>
<comment type="cofactor">
    <cofactor evidence="9">
        <name>FMN</name>
        <dbReference type="ChEBI" id="CHEBI:58210"/>
    </cofactor>
</comment>